<proteinExistence type="inferred from homology"/>
<dbReference type="SMART" id="SM00132">
    <property type="entry name" value="LIM"/>
    <property type="match status" value="3"/>
</dbReference>
<evidence type="ECO:0000256" key="3">
    <source>
        <dbReference type="ARBA" id="ARBA00004496"/>
    </source>
</evidence>
<dbReference type="CDD" id="cd09354">
    <property type="entry name" value="LIM2_LPP"/>
    <property type="match status" value="1"/>
</dbReference>
<feature type="compositionally biased region" description="Low complexity" evidence="14">
    <location>
        <begin position="416"/>
        <end position="443"/>
    </location>
</feature>
<keyword evidence="8 13" id="KW-0862">Zinc</keyword>
<keyword evidence="16" id="KW-1185">Reference proteome</keyword>
<evidence type="ECO:0000313" key="16">
    <source>
        <dbReference type="Proteomes" id="UP001318040"/>
    </source>
</evidence>
<evidence type="ECO:0000256" key="11">
    <source>
        <dbReference type="ARBA" id="ARBA00023038"/>
    </source>
</evidence>
<feature type="compositionally biased region" description="Polar residues" evidence="14">
    <location>
        <begin position="186"/>
        <end position="213"/>
    </location>
</feature>
<evidence type="ECO:0000256" key="7">
    <source>
        <dbReference type="ARBA" id="ARBA00022737"/>
    </source>
</evidence>
<dbReference type="CDD" id="cd09350">
    <property type="entry name" value="LIM1_TRIP6"/>
    <property type="match status" value="1"/>
</dbReference>
<dbReference type="GO" id="GO:0098609">
    <property type="term" value="P:cell-cell adhesion"/>
    <property type="evidence" value="ECO:0007669"/>
    <property type="project" value="TreeGrafter"/>
</dbReference>
<evidence type="ECO:0000313" key="18">
    <source>
        <dbReference type="RefSeq" id="XP_032818068.1"/>
    </source>
</evidence>
<evidence type="ECO:0000256" key="13">
    <source>
        <dbReference type="PROSITE-ProRule" id="PRU00125"/>
    </source>
</evidence>
<evidence type="ECO:0000259" key="15">
    <source>
        <dbReference type="PROSITE" id="PS50023"/>
    </source>
</evidence>
<keyword evidence="11 13" id="KW-0440">LIM domain</keyword>
<comment type="similarity">
    <text evidence="4">Belongs to the zyxin/ajuba family.</text>
</comment>
<keyword evidence="7" id="KW-0677">Repeat</keyword>
<reference evidence="17 18" key="1">
    <citation type="submission" date="2025-04" db="UniProtKB">
        <authorList>
            <consortium name="RefSeq"/>
        </authorList>
    </citation>
    <scope>IDENTIFICATION</scope>
    <source>
        <tissue evidence="17 18">Sperm</tissue>
    </source>
</reference>
<feature type="compositionally biased region" description="Low complexity" evidence="14">
    <location>
        <begin position="160"/>
        <end position="174"/>
    </location>
</feature>
<protein>
    <submittedName>
        <fullName evidence="17 18">Thyroid receptor-interacting protein 6-like isoform X1</fullName>
    </submittedName>
</protein>
<dbReference type="GO" id="GO:0046872">
    <property type="term" value="F:metal ion binding"/>
    <property type="evidence" value="ECO:0007669"/>
    <property type="project" value="UniProtKB-KW"/>
</dbReference>
<keyword evidence="5" id="KW-0963">Cytoplasm</keyword>
<organism evidence="16 18">
    <name type="scientific">Petromyzon marinus</name>
    <name type="common">Sea lamprey</name>
    <dbReference type="NCBI Taxonomy" id="7757"/>
    <lineage>
        <taxon>Eukaryota</taxon>
        <taxon>Metazoa</taxon>
        <taxon>Chordata</taxon>
        <taxon>Craniata</taxon>
        <taxon>Vertebrata</taxon>
        <taxon>Cyclostomata</taxon>
        <taxon>Hyperoartia</taxon>
        <taxon>Petromyzontiformes</taxon>
        <taxon>Petromyzontidae</taxon>
        <taxon>Petromyzon</taxon>
    </lineage>
</organism>
<keyword evidence="10" id="KW-0965">Cell junction</keyword>
<evidence type="ECO:0000313" key="17">
    <source>
        <dbReference type="RefSeq" id="XP_032818067.1"/>
    </source>
</evidence>
<dbReference type="GO" id="GO:0001725">
    <property type="term" value="C:stress fiber"/>
    <property type="evidence" value="ECO:0007669"/>
    <property type="project" value="TreeGrafter"/>
</dbReference>
<gene>
    <name evidence="17 18 19" type="primary">LOC116946914</name>
</gene>
<evidence type="ECO:0000256" key="6">
    <source>
        <dbReference type="ARBA" id="ARBA00022723"/>
    </source>
</evidence>
<dbReference type="GO" id="GO:0005925">
    <property type="term" value="C:focal adhesion"/>
    <property type="evidence" value="ECO:0007669"/>
    <property type="project" value="TreeGrafter"/>
</dbReference>
<feature type="compositionally biased region" description="Low complexity" evidence="14">
    <location>
        <begin position="319"/>
        <end position="341"/>
    </location>
</feature>
<dbReference type="SUPFAM" id="SSF57716">
    <property type="entry name" value="Glucocorticoid receptor-like (DNA-binding domain)"/>
    <property type="match status" value="3"/>
</dbReference>
<comment type="subcellular location">
    <subcellularLocation>
        <location evidence="2">Cell junction</location>
    </subcellularLocation>
    <subcellularLocation>
        <location evidence="3">Cytoplasm</location>
    </subcellularLocation>
    <subcellularLocation>
        <location evidence="1">Nucleus</location>
    </subcellularLocation>
</comment>
<evidence type="ECO:0000256" key="9">
    <source>
        <dbReference type="ARBA" id="ARBA00022889"/>
    </source>
</evidence>
<feature type="domain" description="LIM zinc-binding" evidence="15">
    <location>
        <begin position="686"/>
        <end position="755"/>
    </location>
</feature>
<keyword evidence="12" id="KW-0539">Nucleus</keyword>
<feature type="compositionally biased region" description="Pro residues" evidence="14">
    <location>
        <begin position="80"/>
        <end position="89"/>
    </location>
</feature>
<evidence type="ECO:0000256" key="10">
    <source>
        <dbReference type="ARBA" id="ARBA00022949"/>
    </source>
</evidence>
<keyword evidence="6 13" id="KW-0479">Metal-binding</keyword>
<dbReference type="CDD" id="cd09437">
    <property type="entry name" value="LIM3_LPP"/>
    <property type="match status" value="1"/>
</dbReference>
<sequence>MSGPTWISPKNATGVVAAGGVGDTVTLSLVQVEHDAFPSVPGEHALSCSAPVGSGPQRPGPPVAPKPKHNPYKGGTGDCLPPPPPPPPEEQSYRSEALARDYPPPPPPPLPGASATLPGRANPWTDSMQGTAKKSGYRPTSIDMEIDSLTNMLADMESNSPFPSRSRPTYSSTLPSPPPAADSTANTLPSSRPTVAASYTQASPSVAASKSTSGPPPAYSNGRSARPQPQPQPQPVAASYATAPARPPTNVQVRVAQPSHSYVGPAASVYAPSPARQPEPAYSAQQQRPGEPQATYGPGRPVEAPYTYRLPPSRQAEVQHQPLQHQTQQHHPPPQQQQQQQRPGEVQSAYGTARPVDPGYGSRYGDQGQGHTANRQQAEPAYGTAYNAGTARYPEPGYTSNAMPRPPAAQNYAPKQEQAFPSAQHQQQQQRPPQRLDYQQQLPSHGQAPVVGYPPGQHQASAYSQAQAPAYHQPPQGQLAMSGYTPGQHQASAYAPAQLKKAYHSDDLPPSVPGSAQQTRTLLVQGGGGGGPPTMGVSGLEDEVDRLTKKMLHDMNNPPSEEYFGKCARCGENVVGDGNGCTAMEQVFHVDCFTCLTCNARLRGQPFYAVEGKAYCEGCYINMLERCSVCSQPIMDRILRATGKAYHPQCFTCVVCRKSLDGVPFTVDATNQIHCIEDFHRKFAPRCSVCQHPIMPEPGQEETVRIVALDRSFHVHCYKCEDCGLVLSSESEGRGCYPLDSHILCRNCNGRRIQALSANITTDL</sequence>
<feature type="compositionally biased region" description="Pro residues" evidence="14">
    <location>
        <begin position="102"/>
        <end position="111"/>
    </location>
</feature>
<evidence type="ECO:0000256" key="2">
    <source>
        <dbReference type="ARBA" id="ARBA00004282"/>
    </source>
</evidence>
<dbReference type="Gene3D" id="2.10.110.10">
    <property type="entry name" value="Cysteine Rich Protein"/>
    <property type="match status" value="3"/>
</dbReference>
<feature type="domain" description="LIM zinc-binding" evidence="15">
    <location>
        <begin position="625"/>
        <end position="685"/>
    </location>
</feature>
<dbReference type="KEGG" id="pmrn:116946914"/>
<keyword evidence="9" id="KW-0130">Cell adhesion</keyword>
<dbReference type="PANTHER" id="PTHR24207:SF2">
    <property type="entry name" value="ZYX102 PROTEIN"/>
    <property type="match status" value="1"/>
</dbReference>
<dbReference type="RefSeq" id="XP_032818069.1">
    <property type="nucleotide sequence ID" value="XM_032962178.1"/>
</dbReference>
<dbReference type="InterPro" id="IPR001781">
    <property type="entry name" value="Znf_LIM"/>
</dbReference>
<dbReference type="Proteomes" id="UP001318040">
    <property type="component" value="Chromosome 28"/>
</dbReference>
<dbReference type="GO" id="GO:0005634">
    <property type="term" value="C:nucleus"/>
    <property type="evidence" value="ECO:0007669"/>
    <property type="project" value="UniProtKB-SubCell"/>
</dbReference>
<feature type="compositionally biased region" description="Low complexity" evidence="14">
    <location>
        <begin position="456"/>
        <end position="478"/>
    </location>
</feature>
<dbReference type="RefSeq" id="XP_032818067.1">
    <property type="nucleotide sequence ID" value="XM_032962176.1"/>
</dbReference>
<evidence type="ECO:0000256" key="4">
    <source>
        <dbReference type="ARBA" id="ARBA00009611"/>
    </source>
</evidence>
<dbReference type="FunFam" id="2.10.110.10:FF:000047">
    <property type="entry name" value="lipoma-preferred partner isoform X1"/>
    <property type="match status" value="1"/>
</dbReference>
<dbReference type="FunFam" id="2.10.110.10:FF:000027">
    <property type="entry name" value="lipoma-preferred partner isoform X1"/>
    <property type="match status" value="1"/>
</dbReference>
<dbReference type="AlphaFoldDB" id="A0AAJ7THI6"/>
<evidence type="ECO:0000256" key="5">
    <source>
        <dbReference type="ARBA" id="ARBA00022490"/>
    </source>
</evidence>
<dbReference type="PROSITE" id="PS50023">
    <property type="entry name" value="LIM_DOMAIN_2"/>
    <property type="match status" value="3"/>
</dbReference>
<evidence type="ECO:0000256" key="1">
    <source>
        <dbReference type="ARBA" id="ARBA00004123"/>
    </source>
</evidence>
<dbReference type="Pfam" id="PF00412">
    <property type="entry name" value="LIM"/>
    <property type="match status" value="3"/>
</dbReference>
<dbReference type="GO" id="GO:0005737">
    <property type="term" value="C:cytoplasm"/>
    <property type="evidence" value="ECO:0007669"/>
    <property type="project" value="UniProtKB-SubCell"/>
</dbReference>
<evidence type="ECO:0000256" key="12">
    <source>
        <dbReference type="ARBA" id="ARBA00023242"/>
    </source>
</evidence>
<dbReference type="FunFam" id="2.10.110.10:FF:000042">
    <property type="entry name" value="lipoma-preferred partner isoform X1"/>
    <property type="match status" value="1"/>
</dbReference>
<feature type="domain" description="LIM zinc-binding" evidence="15">
    <location>
        <begin position="565"/>
        <end position="624"/>
    </location>
</feature>
<dbReference type="RefSeq" id="XP_032818068.1">
    <property type="nucleotide sequence ID" value="XM_032962177.1"/>
</dbReference>
<dbReference type="PANTHER" id="PTHR24207">
    <property type="entry name" value="ZYX102 PROTEIN"/>
    <property type="match status" value="1"/>
</dbReference>
<evidence type="ECO:0000256" key="8">
    <source>
        <dbReference type="ARBA" id="ARBA00022833"/>
    </source>
</evidence>
<evidence type="ECO:0000256" key="14">
    <source>
        <dbReference type="SAM" id="MobiDB-lite"/>
    </source>
</evidence>
<evidence type="ECO:0000313" key="19">
    <source>
        <dbReference type="RefSeq" id="XP_032818069.1"/>
    </source>
</evidence>
<name>A0AAJ7THI6_PETMA</name>
<feature type="region of interest" description="Disordered" evidence="14">
    <location>
        <begin position="39"/>
        <end position="489"/>
    </location>
</feature>
<accession>A0AAJ7THI6</accession>
<dbReference type="PROSITE" id="PS00478">
    <property type="entry name" value="LIM_DOMAIN_1"/>
    <property type="match status" value="1"/>
</dbReference>